<evidence type="ECO:0000256" key="7">
    <source>
        <dbReference type="ARBA" id="ARBA00023004"/>
    </source>
</evidence>
<evidence type="ECO:0000256" key="3">
    <source>
        <dbReference type="ARBA" id="ARBA00022617"/>
    </source>
</evidence>
<dbReference type="InterPro" id="IPR024167">
    <property type="entry name" value="Cytochrome_c4-like"/>
</dbReference>
<keyword evidence="2" id="KW-0813">Transport</keyword>
<keyword evidence="9" id="KW-0732">Signal</keyword>
<dbReference type="Pfam" id="PF13442">
    <property type="entry name" value="Cytochrome_CBB3"/>
    <property type="match status" value="1"/>
</dbReference>
<dbReference type="Gene3D" id="1.10.760.10">
    <property type="entry name" value="Cytochrome c-like domain"/>
    <property type="match status" value="2"/>
</dbReference>
<proteinExistence type="predicted"/>
<comment type="caution">
    <text evidence="11">The sequence shown here is derived from an EMBL/GenBank/DDBJ whole genome shotgun (WGS) entry which is preliminary data.</text>
</comment>
<gene>
    <name evidence="11" type="ORF">ACFPOE_05550</name>
</gene>
<dbReference type="InterPro" id="IPR009056">
    <property type="entry name" value="Cyt_c-like_dom"/>
</dbReference>
<keyword evidence="6" id="KW-0249">Electron transport</keyword>
<evidence type="ECO:0000256" key="9">
    <source>
        <dbReference type="SAM" id="SignalP"/>
    </source>
</evidence>
<feature type="signal peptide" evidence="9">
    <location>
        <begin position="1"/>
        <end position="22"/>
    </location>
</feature>
<keyword evidence="7 8" id="KW-0408">Iron</keyword>
<dbReference type="RefSeq" id="WP_376849024.1">
    <property type="nucleotide sequence ID" value="NZ_JBHSMF010000004.1"/>
</dbReference>
<evidence type="ECO:0000313" key="12">
    <source>
        <dbReference type="Proteomes" id="UP001596037"/>
    </source>
</evidence>
<dbReference type="Pfam" id="PF00034">
    <property type="entry name" value="Cytochrom_C"/>
    <property type="match status" value="1"/>
</dbReference>
<dbReference type="InterPro" id="IPR050597">
    <property type="entry name" value="Cytochrome_c_Oxidase_Subunit"/>
</dbReference>
<feature type="chain" id="PRO_5045220718" evidence="9">
    <location>
        <begin position="23"/>
        <end position="199"/>
    </location>
</feature>
<protein>
    <submittedName>
        <fullName evidence="11">C-type cytochrome</fullName>
    </submittedName>
</protein>
<keyword evidence="12" id="KW-1185">Reference proteome</keyword>
<feature type="domain" description="Cytochrome c" evidence="10">
    <location>
        <begin position="106"/>
        <end position="198"/>
    </location>
</feature>
<dbReference type="Proteomes" id="UP001596037">
    <property type="component" value="Unassembled WGS sequence"/>
</dbReference>
<evidence type="ECO:0000256" key="1">
    <source>
        <dbReference type="ARBA" id="ARBA00004418"/>
    </source>
</evidence>
<evidence type="ECO:0000256" key="5">
    <source>
        <dbReference type="ARBA" id="ARBA00022764"/>
    </source>
</evidence>
<dbReference type="InterPro" id="IPR036909">
    <property type="entry name" value="Cyt_c-like_dom_sf"/>
</dbReference>
<evidence type="ECO:0000256" key="6">
    <source>
        <dbReference type="ARBA" id="ARBA00022982"/>
    </source>
</evidence>
<dbReference type="PROSITE" id="PS51007">
    <property type="entry name" value="CYTC"/>
    <property type="match status" value="2"/>
</dbReference>
<evidence type="ECO:0000256" key="2">
    <source>
        <dbReference type="ARBA" id="ARBA00022448"/>
    </source>
</evidence>
<sequence>MKFAQMFCVAALLAGAATGPMAADLAAGAAKAQVCFACHGPAGISQMAETPSLAGQPDGFIQWQLVFFRSGVRKSPVMQPLAATLKDDEIRNLAAFFAAQAPAKADPAAKGEEALLAAGRKLAQANRCANCHRDDFSGIPAQATPRLAGQREDYLVKALREFKGGQRSGGAMAAMADVVYPLKDDDLRALAHFLAHVPS</sequence>
<dbReference type="EMBL" id="JBHSMF010000004">
    <property type="protein sequence ID" value="MFC5496990.1"/>
    <property type="molecule type" value="Genomic_DNA"/>
</dbReference>
<organism evidence="11 12">
    <name type="scientific">Caenimonas terrae</name>
    <dbReference type="NCBI Taxonomy" id="696074"/>
    <lineage>
        <taxon>Bacteria</taxon>
        <taxon>Pseudomonadati</taxon>
        <taxon>Pseudomonadota</taxon>
        <taxon>Betaproteobacteria</taxon>
        <taxon>Burkholderiales</taxon>
        <taxon>Comamonadaceae</taxon>
        <taxon>Caenimonas</taxon>
    </lineage>
</organism>
<dbReference type="PANTHER" id="PTHR33751:SF9">
    <property type="entry name" value="CYTOCHROME C4"/>
    <property type="match status" value="1"/>
</dbReference>
<feature type="domain" description="Cytochrome c" evidence="10">
    <location>
        <begin position="23"/>
        <end position="101"/>
    </location>
</feature>
<evidence type="ECO:0000256" key="8">
    <source>
        <dbReference type="PROSITE-ProRule" id="PRU00433"/>
    </source>
</evidence>
<keyword evidence="5" id="KW-0574">Periplasm</keyword>
<accession>A0ABW0NAR9</accession>
<dbReference type="PIRSF" id="PIRSF000005">
    <property type="entry name" value="Cytochrome_c4"/>
    <property type="match status" value="1"/>
</dbReference>
<keyword evidence="3 8" id="KW-0349">Heme</keyword>
<dbReference type="SUPFAM" id="SSF46626">
    <property type="entry name" value="Cytochrome c"/>
    <property type="match status" value="2"/>
</dbReference>
<dbReference type="PANTHER" id="PTHR33751">
    <property type="entry name" value="CBB3-TYPE CYTOCHROME C OXIDASE SUBUNIT FIXP"/>
    <property type="match status" value="1"/>
</dbReference>
<evidence type="ECO:0000256" key="4">
    <source>
        <dbReference type="ARBA" id="ARBA00022723"/>
    </source>
</evidence>
<evidence type="ECO:0000259" key="10">
    <source>
        <dbReference type="PROSITE" id="PS51007"/>
    </source>
</evidence>
<keyword evidence="4 8" id="KW-0479">Metal-binding</keyword>
<evidence type="ECO:0000313" key="11">
    <source>
        <dbReference type="EMBL" id="MFC5496990.1"/>
    </source>
</evidence>
<comment type="subcellular location">
    <subcellularLocation>
        <location evidence="1">Periplasm</location>
    </subcellularLocation>
</comment>
<name>A0ABW0NAR9_9BURK</name>
<reference evidence="12" key="1">
    <citation type="journal article" date="2019" name="Int. J. Syst. Evol. Microbiol.">
        <title>The Global Catalogue of Microorganisms (GCM) 10K type strain sequencing project: providing services to taxonomists for standard genome sequencing and annotation.</title>
        <authorList>
            <consortium name="The Broad Institute Genomics Platform"/>
            <consortium name="The Broad Institute Genome Sequencing Center for Infectious Disease"/>
            <person name="Wu L."/>
            <person name="Ma J."/>
        </authorList>
    </citation>
    <scope>NUCLEOTIDE SEQUENCE [LARGE SCALE GENOMIC DNA]</scope>
    <source>
        <strain evidence="12">CCUG 57401</strain>
    </source>
</reference>